<evidence type="ECO:0000256" key="1">
    <source>
        <dbReference type="SAM" id="Phobius"/>
    </source>
</evidence>
<organism evidence="2 3">
    <name type="scientific">Eumeta variegata</name>
    <name type="common">Bagworm moth</name>
    <name type="synonym">Eumeta japonica</name>
    <dbReference type="NCBI Taxonomy" id="151549"/>
    <lineage>
        <taxon>Eukaryota</taxon>
        <taxon>Metazoa</taxon>
        <taxon>Ecdysozoa</taxon>
        <taxon>Arthropoda</taxon>
        <taxon>Hexapoda</taxon>
        <taxon>Insecta</taxon>
        <taxon>Pterygota</taxon>
        <taxon>Neoptera</taxon>
        <taxon>Endopterygota</taxon>
        <taxon>Lepidoptera</taxon>
        <taxon>Glossata</taxon>
        <taxon>Ditrysia</taxon>
        <taxon>Tineoidea</taxon>
        <taxon>Psychidae</taxon>
        <taxon>Oiketicinae</taxon>
        <taxon>Eumeta</taxon>
    </lineage>
</organism>
<proteinExistence type="predicted"/>
<dbReference type="Proteomes" id="UP000299102">
    <property type="component" value="Unassembled WGS sequence"/>
</dbReference>
<evidence type="ECO:0000313" key="3">
    <source>
        <dbReference type="Proteomes" id="UP000299102"/>
    </source>
</evidence>
<protein>
    <submittedName>
        <fullName evidence="2">Uncharacterized protein</fullName>
    </submittedName>
</protein>
<keyword evidence="1" id="KW-1133">Transmembrane helix</keyword>
<evidence type="ECO:0000313" key="2">
    <source>
        <dbReference type="EMBL" id="GBP05601.1"/>
    </source>
</evidence>
<reference evidence="2 3" key="1">
    <citation type="journal article" date="2019" name="Commun. Biol.">
        <title>The bagworm genome reveals a unique fibroin gene that provides high tensile strength.</title>
        <authorList>
            <person name="Kono N."/>
            <person name="Nakamura H."/>
            <person name="Ohtoshi R."/>
            <person name="Tomita M."/>
            <person name="Numata K."/>
            <person name="Arakawa K."/>
        </authorList>
    </citation>
    <scope>NUCLEOTIDE SEQUENCE [LARGE SCALE GENOMIC DNA]</scope>
</reference>
<comment type="caution">
    <text evidence="2">The sequence shown here is derived from an EMBL/GenBank/DDBJ whole genome shotgun (WGS) entry which is preliminary data.</text>
</comment>
<sequence>MTHVKQTPVDARCFYARVQGLLTLTRRGPRALRGEPMPVKWQTSKTSSAKTSKYLPPLDLPAHLIPGICIVAGSLAAIGASMRSNLVYEFKFSSSSSILACPDELSLSLQIARGPPLEKMLGLGMQTGIIGVIGSIVDTDRNRVHNRTSVRANDARRVYSPAAIYACVSMQPGYS</sequence>
<keyword evidence="1" id="KW-0472">Membrane</keyword>
<accession>A0A4C1SX46</accession>
<name>A0A4C1SX46_EUMVA</name>
<dbReference type="EMBL" id="BGZK01000018">
    <property type="protein sequence ID" value="GBP05601.1"/>
    <property type="molecule type" value="Genomic_DNA"/>
</dbReference>
<dbReference type="AlphaFoldDB" id="A0A4C1SX46"/>
<feature type="transmembrane region" description="Helical" evidence="1">
    <location>
        <begin position="60"/>
        <end position="82"/>
    </location>
</feature>
<keyword evidence="3" id="KW-1185">Reference proteome</keyword>
<gene>
    <name evidence="2" type="ORF">EVAR_3075_1</name>
</gene>
<keyword evidence="1" id="KW-0812">Transmembrane</keyword>